<comment type="caution">
    <text evidence="8">The sequence shown here is derived from an EMBL/GenBank/DDBJ whole genome shotgun (WGS) entry which is preliminary data.</text>
</comment>
<evidence type="ECO:0000259" key="7">
    <source>
        <dbReference type="PROSITE" id="PS50059"/>
    </source>
</evidence>
<dbReference type="PROSITE" id="PS50059">
    <property type="entry name" value="FKBP_PPIASE"/>
    <property type="match status" value="1"/>
</dbReference>
<evidence type="ECO:0000256" key="5">
    <source>
        <dbReference type="PROSITE-ProRule" id="PRU00277"/>
    </source>
</evidence>
<dbReference type="InterPro" id="IPR001179">
    <property type="entry name" value="PPIase_FKBP_dom"/>
</dbReference>
<evidence type="ECO:0000313" key="9">
    <source>
        <dbReference type="Proteomes" id="UP000178538"/>
    </source>
</evidence>
<evidence type="ECO:0000256" key="2">
    <source>
        <dbReference type="ARBA" id="ARBA00006577"/>
    </source>
</evidence>
<keyword evidence="3 5" id="KW-0697">Rotamase</keyword>
<sequence length="113" mass="12156">MDTNTSVTREDVVVGEGTEAARGDMLTVHYVGRLTDGKVFDSSVDRNTPFDFTLGVGQVIKGWDEGMIGMRVGGKRVLTISPEYAYGSTGIGAIPPNSTLVFEVELLDVKKSQ</sequence>
<dbReference type="Gene3D" id="3.10.50.40">
    <property type="match status" value="1"/>
</dbReference>
<dbReference type="SUPFAM" id="SSF54534">
    <property type="entry name" value="FKBP-like"/>
    <property type="match status" value="1"/>
</dbReference>
<dbReference type="PANTHER" id="PTHR43811">
    <property type="entry name" value="FKBP-TYPE PEPTIDYL-PROLYL CIS-TRANS ISOMERASE FKPA"/>
    <property type="match status" value="1"/>
</dbReference>
<comment type="similarity">
    <text evidence="2 6">Belongs to the FKBP-type PPIase family.</text>
</comment>
<dbReference type="EMBL" id="MHVG01000023">
    <property type="protein sequence ID" value="OHA89917.1"/>
    <property type="molecule type" value="Genomic_DNA"/>
</dbReference>
<dbReference type="PANTHER" id="PTHR43811:SF19">
    <property type="entry name" value="39 KDA FK506-BINDING NUCLEAR PROTEIN"/>
    <property type="match status" value="1"/>
</dbReference>
<reference evidence="8 9" key="1">
    <citation type="journal article" date="2016" name="Nat. Commun.">
        <title>Thousands of microbial genomes shed light on interconnected biogeochemical processes in an aquifer system.</title>
        <authorList>
            <person name="Anantharaman K."/>
            <person name="Brown C.T."/>
            <person name="Hug L.A."/>
            <person name="Sharon I."/>
            <person name="Castelle C.J."/>
            <person name="Probst A.J."/>
            <person name="Thomas B.C."/>
            <person name="Singh A."/>
            <person name="Wilkins M.J."/>
            <person name="Karaoz U."/>
            <person name="Brodie E.L."/>
            <person name="Williams K.H."/>
            <person name="Hubbard S.S."/>
            <person name="Banfield J.F."/>
        </authorList>
    </citation>
    <scope>NUCLEOTIDE SEQUENCE [LARGE SCALE GENOMIC DNA]</scope>
</reference>
<organism evidence="8 9">
    <name type="scientific">Candidatus Zambryskibacteria bacterium RIFCSPHIGHO2_01_FULL_44_22b</name>
    <dbReference type="NCBI Taxonomy" id="1802737"/>
    <lineage>
        <taxon>Bacteria</taxon>
        <taxon>Candidatus Zambryskiibacteriota</taxon>
    </lineage>
</organism>
<dbReference type="EC" id="5.2.1.8" evidence="6"/>
<dbReference type="AlphaFoldDB" id="A0A1G2SXZ7"/>
<evidence type="ECO:0000256" key="4">
    <source>
        <dbReference type="ARBA" id="ARBA00023235"/>
    </source>
</evidence>
<evidence type="ECO:0000313" key="8">
    <source>
        <dbReference type="EMBL" id="OHA89917.1"/>
    </source>
</evidence>
<gene>
    <name evidence="8" type="ORF">A2832_01880</name>
</gene>
<evidence type="ECO:0000256" key="3">
    <source>
        <dbReference type="ARBA" id="ARBA00023110"/>
    </source>
</evidence>
<feature type="domain" description="PPIase FKBP-type" evidence="7">
    <location>
        <begin position="23"/>
        <end position="110"/>
    </location>
</feature>
<comment type="catalytic activity">
    <reaction evidence="1 5 6">
        <text>[protein]-peptidylproline (omega=180) = [protein]-peptidylproline (omega=0)</text>
        <dbReference type="Rhea" id="RHEA:16237"/>
        <dbReference type="Rhea" id="RHEA-COMP:10747"/>
        <dbReference type="Rhea" id="RHEA-COMP:10748"/>
        <dbReference type="ChEBI" id="CHEBI:83833"/>
        <dbReference type="ChEBI" id="CHEBI:83834"/>
        <dbReference type="EC" id="5.2.1.8"/>
    </reaction>
</comment>
<evidence type="ECO:0000256" key="6">
    <source>
        <dbReference type="RuleBase" id="RU003915"/>
    </source>
</evidence>
<dbReference type="InterPro" id="IPR046357">
    <property type="entry name" value="PPIase_dom_sf"/>
</dbReference>
<dbReference type="Proteomes" id="UP000178538">
    <property type="component" value="Unassembled WGS sequence"/>
</dbReference>
<dbReference type="GO" id="GO:0003755">
    <property type="term" value="F:peptidyl-prolyl cis-trans isomerase activity"/>
    <property type="evidence" value="ECO:0007669"/>
    <property type="project" value="UniProtKB-UniRule"/>
</dbReference>
<dbReference type="Pfam" id="PF00254">
    <property type="entry name" value="FKBP_C"/>
    <property type="match status" value="1"/>
</dbReference>
<name>A0A1G2SXZ7_9BACT</name>
<protein>
    <recommendedName>
        <fullName evidence="6">Peptidyl-prolyl cis-trans isomerase</fullName>
        <ecNumber evidence="6">5.2.1.8</ecNumber>
    </recommendedName>
</protein>
<keyword evidence="4 5" id="KW-0413">Isomerase</keyword>
<accession>A0A1G2SXZ7</accession>
<evidence type="ECO:0000256" key="1">
    <source>
        <dbReference type="ARBA" id="ARBA00000971"/>
    </source>
</evidence>
<proteinExistence type="inferred from homology"/>
<dbReference type="STRING" id="1802737.A2832_01880"/>
<dbReference type="FunFam" id="3.10.50.40:FF:000006">
    <property type="entry name" value="Peptidyl-prolyl cis-trans isomerase"/>
    <property type="match status" value="1"/>
</dbReference>